<name>A0ABS4FSK0_9BACL</name>
<dbReference type="Gene3D" id="1.10.10.10">
    <property type="entry name" value="Winged helix-like DNA-binding domain superfamily/Winged helix DNA-binding domain"/>
    <property type="match status" value="1"/>
</dbReference>
<dbReference type="PANTHER" id="PTHR30346:SF0">
    <property type="entry name" value="HCA OPERON TRANSCRIPTIONAL ACTIVATOR HCAR"/>
    <property type="match status" value="1"/>
</dbReference>
<dbReference type="Proteomes" id="UP001519272">
    <property type="component" value="Unassembled WGS sequence"/>
</dbReference>
<evidence type="ECO:0000256" key="1">
    <source>
        <dbReference type="ARBA" id="ARBA00009437"/>
    </source>
</evidence>
<dbReference type="InterPro" id="IPR000847">
    <property type="entry name" value="LysR_HTH_N"/>
</dbReference>
<reference evidence="6 7" key="1">
    <citation type="submission" date="2021-03" db="EMBL/GenBank/DDBJ databases">
        <title>Genomic Encyclopedia of Type Strains, Phase IV (KMG-IV): sequencing the most valuable type-strain genomes for metagenomic binning, comparative biology and taxonomic classification.</title>
        <authorList>
            <person name="Goeker M."/>
        </authorList>
    </citation>
    <scope>NUCLEOTIDE SEQUENCE [LARGE SCALE GENOMIC DNA]</scope>
    <source>
        <strain evidence="6 7">DSM 14349</strain>
    </source>
</reference>
<dbReference type="CDD" id="cd05466">
    <property type="entry name" value="PBP2_LTTR_substrate"/>
    <property type="match status" value="1"/>
</dbReference>
<keyword evidence="4" id="KW-0804">Transcription</keyword>
<dbReference type="PROSITE" id="PS50931">
    <property type="entry name" value="HTH_LYSR"/>
    <property type="match status" value="1"/>
</dbReference>
<keyword evidence="2" id="KW-0805">Transcription regulation</keyword>
<dbReference type="PRINTS" id="PR00039">
    <property type="entry name" value="HTHLYSR"/>
</dbReference>
<evidence type="ECO:0000256" key="3">
    <source>
        <dbReference type="ARBA" id="ARBA00023125"/>
    </source>
</evidence>
<evidence type="ECO:0000256" key="4">
    <source>
        <dbReference type="ARBA" id="ARBA00023163"/>
    </source>
</evidence>
<dbReference type="Gene3D" id="3.40.190.290">
    <property type="match status" value="1"/>
</dbReference>
<dbReference type="Pfam" id="PF00126">
    <property type="entry name" value="HTH_1"/>
    <property type="match status" value="1"/>
</dbReference>
<evidence type="ECO:0000259" key="5">
    <source>
        <dbReference type="PROSITE" id="PS50931"/>
    </source>
</evidence>
<dbReference type="InterPro" id="IPR036388">
    <property type="entry name" value="WH-like_DNA-bd_sf"/>
</dbReference>
<keyword evidence="3 6" id="KW-0238">DNA-binding</keyword>
<comment type="caution">
    <text evidence="6">The sequence shown here is derived from an EMBL/GenBank/DDBJ whole genome shotgun (WGS) entry which is preliminary data.</text>
</comment>
<keyword evidence="7" id="KW-1185">Reference proteome</keyword>
<dbReference type="InterPro" id="IPR036390">
    <property type="entry name" value="WH_DNA-bd_sf"/>
</dbReference>
<dbReference type="RefSeq" id="WP_210089185.1">
    <property type="nucleotide sequence ID" value="NZ_JAGGKG010000009.1"/>
</dbReference>
<protein>
    <submittedName>
        <fullName evidence="6">DNA-binding transcriptional LysR family regulator</fullName>
    </submittedName>
</protein>
<comment type="similarity">
    <text evidence="1">Belongs to the LysR transcriptional regulatory family.</text>
</comment>
<accession>A0ABS4FSK0</accession>
<gene>
    <name evidence="6" type="ORF">J2Z32_002185</name>
</gene>
<dbReference type="SUPFAM" id="SSF53850">
    <property type="entry name" value="Periplasmic binding protein-like II"/>
    <property type="match status" value="1"/>
</dbReference>
<proteinExistence type="inferred from homology"/>
<evidence type="ECO:0000256" key="2">
    <source>
        <dbReference type="ARBA" id="ARBA00023015"/>
    </source>
</evidence>
<dbReference type="Pfam" id="PF03466">
    <property type="entry name" value="LysR_substrate"/>
    <property type="match status" value="1"/>
</dbReference>
<feature type="domain" description="HTH lysR-type" evidence="5">
    <location>
        <begin position="1"/>
        <end position="58"/>
    </location>
</feature>
<dbReference type="PANTHER" id="PTHR30346">
    <property type="entry name" value="TRANSCRIPTIONAL DUAL REGULATOR HCAR-RELATED"/>
    <property type="match status" value="1"/>
</dbReference>
<evidence type="ECO:0000313" key="6">
    <source>
        <dbReference type="EMBL" id="MBP1905555.1"/>
    </source>
</evidence>
<sequence>MTLLQLQVLIAVSEHKNFTKAAESLGFTQSAVSQMINNLEKELEIVLFDRSRRGITTTNIGKRMVKHARDILRITSYMREEANAARGMEAGTLRIAVISSVSPKILPGIISSFRKLFPQIELVLFEGSNEEIQTWLADSVADVAFMTVPDKKFHAFPLLRDQMKVFVSNYSPLKEEEYLTFEQLTGKCFVMVKDSGIKSLLQEHGIVPDITLEVQDPITILSMVQERVGVTILPELYVPEVLPKVTAIPLRPAITRELVIAVRDQSDISPVVAEFIVHSQNYLKKAALAASD</sequence>
<evidence type="ECO:0000313" key="7">
    <source>
        <dbReference type="Proteomes" id="UP001519272"/>
    </source>
</evidence>
<dbReference type="GO" id="GO:0003677">
    <property type="term" value="F:DNA binding"/>
    <property type="evidence" value="ECO:0007669"/>
    <property type="project" value="UniProtKB-KW"/>
</dbReference>
<organism evidence="6 7">
    <name type="scientific">Paenibacillus turicensis</name>
    <dbReference type="NCBI Taxonomy" id="160487"/>
    <lineage>
        <taxon>Bacteria</taxon>
        <taxon>Bacillati</taxon>
        <taxon>Bacillota</taxon>
        <taxon>Bacilli</taxon>
        <taxon>Bacillales</taxon>
        <taxon>Paenibacillaceae</taxon>
        <taxon>Paenibacillus</taxon>
    </lineage>
</organism>
<dbReference type="InterPro" id="IPR005119">
    <property type="entry name" value="LysR_subst-bd"/>
</dbReference>
<dbReference type="EMBL" id="JAGGKG010000009">
    <property type="protein sequence ID" value="MBP1905555.1"/>
    <property type="molecule type" value="Genomic_DNA"/>
</dbReference>
<dbReference type="SUPFAM" id="SSF46785">
    <property type="entry name" value="Winged helix' DNA-binding domain"/>
    <property type="match status" value="1"/>
</dbReference>